<gene>
    <name evidence="1" type="ORF">CONCODRAFT_68841</name>
</gene>
<evidence type="ECO:0000313" key="1">
    <source>
        <dbReference type="EMBL" id="KXN72729.1"/>
    </source>
</evidence>
<dbReference type="GO" id="GO:0000939">
    <property type="term" value="C:inner kinetochore"/>
    <property type="evidence" value="ECO:0007669"/>
    <property type="project" value="TreeGrafter"/>
</dbReference>
<dbReference type="PANTHER" id="PTHR48208">
    <property type="entry name" value="CENTROMERE PROTEIN I"/>
    <property type="match status" value="1"/>
</dbReference>
<dbReference type="PANTHER" id="PTHR48208:SF2">
    <property type="entry name" value="CENTROMERE PROTEIN I"/>
    <property type="match status" value="1"/>
</dbReference>
<dbReference type="EMBL" id="KQ964448">
    <property type="protein sequence ID" value="KXN72729.1"/>
    <property type="molecule type" value="Genomic_DNA"/>
</dbReference>
<accession>A0A137PCK2</accession>
<dbReference type="OrthoDB" id="6347512at2759"/>
<dbReference type="Proteomes" id="UP000070444">
    <property type="component" value="Unassembled WGS sequence"/>
</dbReference>
<proteinExistence type="predicted"/>
<organism evidence="1 2">
    <name type="scientific">Conidiobolus coronatus (strain ATCC 28846 / CBS 209.66 / NRRL 28638)</name>
    <name type="common">Delacroixia coronata</name>
    <dbReference type="NCBI Taxonomy" id="796925"/>
    <lineage>
        <taxon>Eukaryota</taxon>
        <taxon>Fungi</taxon>
        <taxon>Fungi incertae sedis</taxon>
        <taxon>Zoopagomycota</taxon>
        <taxon>Entomophthoromycotina</taxon>
        <taxon>Entomophthoromycetes</taxon>
        <taxon>Entomophthorales</taxon>
        <taxon>Ancylistaceae</taxon>
        <taxon>Conidiobolus</taxon>
    </lineage>
</organism>
<dbReference type="GO" id="GO:0034080">
    <property type="term" value="P:CENP-A containing chromatin assembly"/>
    <property type="evidence" value="ECO:0007669"/>
    <property type="project" value="TreeGrafter"/>
</dbReference>
<evidence type="ECO:0000313" key="2">
    <source>
        <dbReference type="Proteomes" id="UP000070444"/>
    </source>
</evidence>
<keyword evidence="2" id="KW-1185">Reference proteome</keyword>
<protein>
    <submittedName>
        <fullName evidence="1">Uncharacterized protein</fullName>
    </submittedName>
</protein>
<dbReference type="AlphaFoldDB" id="A0A137PCK2"/>
<name>A0A137PCK2_CONC2</name>
<sequence>MLGYLPQDLIVSLVELLEGWNGLDYENSLFQLIELVKPLEAEDLKTLLLNPLKRVFLEMDEFVKVRIMTLITNLLVNWSTLYLFEYEKISSLSSEEVDTYKFEHLGDCSSLSSFLETLQTLFNWFEKLSLTVLQKYKFNFWLLHNIFNFLEIHSKFWLRFKIPQIIIPSKFLLLSFSLIPHGMSLSRLALKQIKYLEKKLHPLVKYLKVSKTQINLLNSLTTDLCNMLWRNKLFQRDEIAMGLFINPDLIRELSGLSTYSGSLFNLSNNLSFFNFEELDILLQLLSSYQVRLPNTINPNTPASVELFKYLPIENSAKQELYGKYRALLMKAIESRGYTGIINFLYSTIASLHFGKEAN</sequence>
<reference evidence="1 2" key="1">
    <citation type="journal article" date="2015" name="Genome Biol. Evol.">
        <title>Phylogenomic analyses indicate that early fungi evolved digesting cell walls of algal ancestors of land plants.</title>
        <authorList>
            <person name="Chang Y."/>
            <person name="Wang S."/>
            <person name="Sekimoto S."/>
            <person name="Aerts A.L."/>
            <person name="Choi C."/>
            <person name="Clum A."/>
            <person name="LaButti K.M."/>
            <person name="Lindquist E.A."/>
            <person name="Yee Ngan C."/>
            <person name="Ohm R.A."/>
            <person name="Salamov A.A."/>
            <person name="Grigoriev I.V."/>
            <person name="Spatafora J.W."/>
            <person name="Berbee M.L."/>
        </authorList>
    </citation>
    <scope>NUCLEOTIDE SEQUENCE [LARGE SCALE GENOMIC DNA]</scope>
    <source>
        <strain evidence="1 2">NRRL 28638</strain>
    </source>
</reference>
<dbReference type="STRING" id="796925.A0A137PCK2"/>
<dbReference type="GO" id="GO:0000070">
    <property type="term" value="P:mitotic sister chromatid segregation"/>
    <property type="evidence" value="ECO:0007669"/>
    <property type="project" value="TreeGrafter"/>
</dbReference>